<dbReference type="EMBL" id="GBXM01025986">
    <property type="protein sequence ID" value="JAH82591.1"/>
    <property type="molecule type" value="Transcribed_RNA"/>
</dbReference>
<organism evidence="1">
    <name type="scientific">Anguilla anguilla</name>
    <name type="common">European freshwater eel</name>
    <name type="synonym">Muraena anguilla</name>
    <dbReference type="NCBI Taxonomy" id="7936"/>
    <lineage>
        <taxon>Eukaryota</taxon>
        <taxon>Metazoa</taxon>
        <taxon>Chordata</taxon>
        <taxon>Craniata</taxon>
        <taxon>Vertebrata</taxon>
        <taxon>Euteleostomi</taxon>
        <taxon>Actinopterygii</taxon>
        <taxon>Neopterygii</taxon>
        <taxon>Teleostei</taxon>
        <taxon>Anguilliformes</taxon>
        <taxon>Anguillidae</taxon>
        <taxon>Anguilla</taxon>
    </lineage>
</organism>
<evidence type="ECO:0000313" key="1">
    <source>
        <dbReference type="EMBL" id="JAH82591.1"/>
    </source>
</evidence>
<dbReference type="AlphaFoldDB" id="A0A0E9VWZ5"/>
<sequence>MRNVHRQKHLCMDINFPGILLFPEWASSSQ</sequence>
<reference evidence="1" key="2">
    <citation type="journal article" date="2015" name="Fish Shellfish Immunol.">
        <title>Early steps in the European eel (Anguilla anguilla)-Vibrio vulnificus interaction in the gills: Role of the RtxA13 toxin.</title>
        <authorList>
            <person name="Callol A."/>
            <person name="Pajuelo D."/>
            <person name="Ebbesson L."/>
            <person name="Teles M."/>
            <person name="MacKenzie S."/>
            <person name="Amaro C."/>
        </authorList>
    </citation>
    <scope>NUCLEOTIDE SEQUENCE</scope>
</reference>
<reference evidence="1" key="1">
    <citation type="submission" date="2014-11" db="EMBL/GenBank/DDBJ databases">
        <authorList>
            <person name="Amaro Gonzalez C."/>
        </authorList>
    </citation>
    <scope>NUCLEOTIDE SEQUENCE</scope>
</reference>
<protein>
    <submittedName>
        <fullName evidence="1">Uncharacterized protein</fullName>
    </submittedName>
</protein>
<proteinExistence type="predicted"/>
<name>A0A0E9VWZ5_ANGAN</name>
<accession>A0A0E9VWZ5</accession>